<evidence type="ECO:0000256" key="6">
    <source>
        <dbReference type="ARBA" id="ARBA00023015"/>
    </source>
</evidence>
<evidence type="ECO:0000256" key="5">
    <source>
        <dbReference type="ARBA" id="ARBA00022833"/>
    </source>
</evidence>
<evidence type="ECO:0000256" key="11">
    <source>
        <dbReference type="SAM" id="MobiDB-lite"/>
    </source>
</evidence>
<keyword evidence="3" id="KW-0677">Repeat</keyword>
<feature type="domain" description="C2H2-type" evidence="12">
    <location>
        <begin position="356"/>
        <end position="383"/>
    </location>
</feature>
<dbReference type="GO" id="GO:0000978">
    <property type="term" value="F:RNA polymerase II cis-regulatory region sequence-specific DNA binding"/>
    <property type="evidence" value="ECO:0007669"/>
    <property type="project" value="TreeGrafter"/>
</dbReference>
<dbReference type="AlphaFoldDB" id="A0A8H7ZSF2"/>
<evidence type="ECO:0000256" key="10">
    <source>
        <dbReference type="PROSITE-ProRule" id="PRU00042"/>
    </source>
</evidence>
<feature type="compositionally biased region" description="Low complexity" evidence="11">
    <location>
        <begin position="397"/>
        <end position="440"/>
    </location>
</feature>
<keyword evidence="4 10" id="KW-0863">Zinc-finger</keyword>
<dbReference type="Pfam" id="PF00096">
    <property type="entry name" value="zf-C2H2"/>
    <property type="match status" value="2"/>
</dbReference>
<dbReference type="PROSITE" id="PS50157">
    <property type="entry name" value="ZINC_FINGER_C2H2_2"/>
    <property type="match status" value="3"/>
</dbReference>
<keyword evidence="14" id="KW-1185">Reference proteome</keyword>
<evidence type="ECO:0000256" key="3">
    <source>
        <dbReference type="ARBA" id="ARBA00022737"/>
    </source>
</evidence>
<feature type="region of interest" description="Disordered" evidence="11">
    <location>
        <begin position="300"/>
        <end position="325"/>
    </location>
</feature>
<dbReference type="EMBL" id="JAEFCI010008330">
    <property type="protein sequence ID" value="KAG5458536.1"/>
    <property type="molecule type" value="Genomic_DNA"/>
</dbReference>
<dbReference type="Gene3D" id="3.30.160.60">
    <property type="entry name" value="Classic Zinc Finger"/>
    <property type="match status" value="3"/>
</dbReference>
<dbReference type="InterPro" id="IPR013087">
    <property type="entry name" value="Znf_C2H2_type"/>
</dbReference>
<feature type="region of interest" description="Disordered" evidence="11">
    <location>
        <begin position="111"/>
        <end position="146"/>
    </location>
</feature>
<dbReference type="GO" id="GO:0000981">
    <property type="term" value="F:DNA-binding transcription factor activity, RNA polymerase II-specific"/>
    <property type="evidence" value="ECO:0007669"/>
    <property type="project" value="TreeGrafter"/>
</dbReference>
<feature type="compositionally biased region" description="Polar residues" evidence="11">
    <location>
        <begin position="73"/>
        <end position="93"/>
    </location>
</feature>
<dbReference type="FunFam" id="3.30.160.60:FF:000125">
    <property type="entry name" value="Putative zinc finger protein 143"/>
    <property type="match status" value="1"/>
</dbReference>
<organism evidence="13 14">
    <name type="scientific">Olpidium bornovanus</name>
    <dbReference type="NCBI Taxonomy" id="278681"/>
    <lineage>
        <taxon>Eukaryota</taxon>
        <taxon>Fungi</taxon>
        <taxon>Fungi incertae sedis</taxon>
        <taxon>Olpidiomycota</taxon>
        <taxon>Olpidiomycotina</taxon>
        <taxon>Olpidiomycetes</taxon>
        <taxon>Olpidiales</taxon>
        <taxon>Olpidiaceae</taxon>
        <taxon>Olpidium</taxon>
    </lineage>
</organism>
<proteinExistence type="predicted"/>
<name>A0A8H7ZSF2_9FUNG</name>
<keyword evidence="8" id="KW-0804">Transcription</keyword>
<keyword evidence="6" id="KW-0805">Transcription regulation</keyword>
<evidence type="ECO:0000259" key="12">
    <source>
        <dbReference type="PROSITE" id="PS50157"/>
    </source>
</evidence>
<dbReference type="PROSITE" id="PS00028">
    <property type="entry name" value="ZINC_FINGER_C2H2_1"/>
    <property type="match status" value="3"/>
</dbReference>
<dbReference type="InterPro" id="IPR036236">
    <property type="entry name" value="Znf_C2H2_sf"/>
</dbReference>
<evidence type="ECO:0000256" key="9">
    <source>
        <dbReference type="ARBA" id="ARBA00023242"/>
    </source>
</evidence>
<keyword evidence="5" id="KW-0862">Zinc</keyword>
<dbReference type="SMART" id="SM00355">
    <property type="entry name" value="ZnF_C2H2"/>
    <property type="match status" value="3"/>
</dbReference>
<comment type="subcellular location">
    <subcellularLocation>
        <location evidence="1">Nucleus</location>
    </subcellularLocation>
</comment>
<feature type="region of interest" description="Disordered" evidence="11">
    <location>
        <begin position="34"/>
        <end position="93"/>
    </location>
</feature>
<dbReference type="FunFam" id="3.30.160.60:FF:000064">
    <property type="entry name" value="Early growth response protein 3"/>
    <property type="match status" value="1"/>
</dbReference>
<dbReference type="PANTHER" id="PTHR23235:SF120">
    <property type="entry name" value="KRUPPEL-LIKE FACTOR 15"/>
    <property type="match status" value="1"/>
</dbReference>
<gene>
    <name evidence="13" type="ORF">BJ554DRAFT_1218</name>
</gene>
<keyword evidence="9" id="KW-0539">Nucleus</keyword>
<evidence type="ECO:0000256" key="4">
    <source>
        <dbReference type="ARBA" id="ARBA00022771"/>
    </source>
</evidence>
<sequence>MMTHSGERPFACAFPGCHKSFGRSDNFTAHVRTHEANRRKSSVSGLDVGSHKRPAAETSEELKRFKVTDDDSSANSPFSDASDNGSRSVSPAQLSPTAKCCSIQMMLNDAAVPEQTRTSLTEIDGPPERTSPTQQAAERSDEEKKNSAAILLASMRTSSSSAARASSAQDRRASYLGAQFTYPTIPQQGAQPVFVLPPPATQFQFQHPQSGMVIAGGAFPPGSFVVPLAHVPHQSQAPMEPAVVPLNNRPRSRTLPTMPNLLVLPAQLAPCPPYAVPAVPPGPFRTADALKAENDPAVAGRHLAGAGSGASGTEGDEADAPASKPHCCHHPGCARRFKRREHLRRHLRTHTSEKPFECPVCHKNFSRNDNLTQHIRIHRGSRSQQRNFEAENDDGDPAGSPAATAVAAAVPSSPISDDQLSDPSASAPSSPITDAGAAASSPPPKAASGMGGRGASA</sequence>
<reference evidence="13 14" key="1">
    <citation type="journal article" name="Sci. Rep.">
        <title>Genome-scale phylogenetic analyses confirm Olpidium as the closest living zoosporic fungus to the non-flagellated, terrestrial fungi.</title>
        <authorList>
            <person name="Chang Y."/>
            <person name="Rochon D."/>
            <person name="Sekimoto S."/>
            <person name="Wang Y."/>
            <person name="Chovatia M."/>
            <person name="Sandor L."/>
            <person name="Salamov A."/>
            <person name="Grigoriev I.V."/>
            <person name="Stajich J.E."/>
            <person name="Spatafora J.W."/>
        </authorList>
    </citation>
    <scope>NUCLEOTIDE SEQUENCE [LARGE SCALE GENOMIC DNA]</scope>
    <source>
        <strain evidence="13">S191</strain>
    </source>
</reference>
<dbReference type="GO" id="GO:0005634">
    <property type="term" value="C:nucleus"/>
    <property type="evidence" value="ECO:0007669"/>
    <property type="project" value="UniProtKB-SubCell"/>
</dbReference>
<feature type="domain" description="C2H2-type" evidence="12">
    <location>
        <begin position="10"/>
        <end position="39"/>
    </location>
</feature>
<evidence type="ECO:0000256" key="8">
    <source>
        <dbReference type="ARBA" id="ARBA00023163"/>
    </source>
</evidence>
<dbReference type="PANTHER" id="PTHR23235">
    <property type="entry name" value="KRUEPPEL-LIKE TRANSCRIPTION FACTOR"/>
    <property type="match status" value="1"/>
</dbReference>
<dbReference type="SUPFAM" id="SSF57667">
    <property type="entry name" value="beta-beta-alpha zinc fingers"/>
    <property type="match status" value="2"/>
</dbReference>
<dbReference type="Proteomes" id="UP000673691">
    <property type="component" value="Unassembled WGS sequence"/>
</dbReference>
<evidence type="ECO:0000256" key="1">
    <source>
        <dbReference type="ARBA" id="ARBA00004123"/>
    </source>
</evidence>
<evidence type="ECO:0000313" key="14">
    <source>
        <dbReference type="Proteomes" id="UP000673691"/>
    </source>
</evidence>
<evidence type="ECO:0000256" key="2">
    <source>
        <dbReference type="ARBA" id="ARBA00022723"/>
    </source>
</evidence>
<feature type="region of interest" description="Disordered" evidence="11">
    <location>
        <begin position="379"/>
        <end position="457"/>
    </location>
</feature>
<evidence type="ECO:0000256" key="7">
    <source>
        <dbReference type="ARBA" id="ARBA00023125"/>
    </source>
</evidence>
<feature type="domain" description="C2H2-type" evidence="12">
    <location>
        <begin position="326"/>
        <end position="355"/>
    </location>
</feature>
<keyword evidence="7" id="KW-0238">DNA-binding</keyword>
<keyword evidence="2" id="KW-0479">Metal-binding</keyword>
<dbReference type="GO" id="GO:0008270">
    <property type="term" value="F:zinc ion binding"/>
    <property type="evidence" value="ECO:0007669"/>
    <property type="project" value="UniProtKB-KW"/>
</dbReference>
<protein>
    <recommendedName>
        <fullName evidence="12">C2H2-type domain-containing protein</fullName>
    </recommendedName>
</protein>
<accession>A0A8H7ZSF2</accession>
<feature type="compositionally biased region" description="Basic and acidic residues" evidence="11">
    <location>
        <begin position="60"/>
        <end position="69"/>
    </location>
</feature>
<dbReference type="OrthoDB" id="6365676at2759"/>
<evidence type="ECO:0000313" key="13">
    <source>
        <dbReference type="EMBL" id="KAG5458536.1"/>
    </source>
</evidence>
<comment type="caution">
    <text evidence="13">The sequence shown here is derived from an EMBL/GenBank/DDBJ whole genome shotgun (WGS) entry which is preliminary data.</text>
</comment>